<keyword evidence="2" id="KW-1185">Reference proteome</keyword>
<dbReference type="EMBL" id="CP026247">
    <property type="protein sequence ID" value="AWP02018.1"/>
    <property type="molecule type" value="Genomic_DNA"/>
</dbReference>
<accession>A0A2U9BDE0</accession>
<organism evidence="1 2">
    <name type="scientific">Scophthalmus maximus</name>
    <name type="common">Turbot</name>
    <name type="synonym">Psetta maxima</name>
    <dbReference type="NCBI Taxonomy" id="52904"/>
    <lineage>
        <taxon>Eukaryota</taxon>
        <taxon>Metazoa</taxon>
        <taxon>Chordata</taxon>
        <taxon>Craniata</taxon>
        <taxon>Vertebrata</taxon>
        <taxon>Euteleostomi</taxon>
        <taxon>Actinopterygii</taxon>
        <taxon>Neopterygii</taxon>
        <taxon>Teleostei</taxon>
        <taxon>Neoteleostei</taxon>
        <taxon>Acanthomorphata</taxon>
        <taxon>Carangaria</taxon>
        <taxon>Pleuronectiformes</taxon>
        <taxon>Pleuronectoidei</taxon>
        <taxon>Scophthalmidae</taxon>
        <taxon>Scophthalmus</taxon>
    </lineage>
</organism>
<proteinExistence type="predicted"/>
<evidence type="ECO:0000313" key="1">
    <source>
        <dbReference type="EMBL" id="AWP02018.1"/>
    </source>
</evidence>
<evidence type="ECO:0000313" key="2">
    <source>
        <dbReference type="Proteomes" id="UP000246464"/>
    </source>
</evidence>
<name>A0A2U9BDE0_SCOMX</name>
<dbReference type="Proteomes" id="UP000246464">
    <property type="component" value="Chromosome 5"/>
</dbReference>
<dbReference type="AlphaFoldDB" id="A0A2U9BDE0"/>
<reference evidence="1 2" key="1">
    <citation type="submission" date="2017-12" db="EMBL/GenBank/DDBJ databases">
        <title>Integrating genomic resources of turbot (Scophthalmus maximus) in depth evaluation of genetic and physical mapping variation across individuals.</title>
        <authorList>
            <person name="Martinez P."/>
        </authorList>
    </citation>
    <scope>NUCLEOTIDE SEQUENCE [LARGE SCALE GENOMIC DNA]</scope>
</reference>
<sequence>MKKAPLEAVNRRFVNTEQEPLCAIVTVLDPRYKDRPRVRRDVFFGNAFAPVHISVVSLDDRNVSSPNIKTRAAAGCFSNTPCAVFVNLT</sequence>
<protein>
    <submittedName>
        <fullName evidence="1">Putative zinc finger BED domain-containing protein 4-like</fullName>
    </submittedName>
</protein>
<gene>
    <name evidence="1" type="ORF">SMAX5B_003202</name>
</gene>